<evidence type="ECO:0000313" key="1">
    <source>
        <dbReference type="EMBL" id="MBP2331233.1"/>
    </source>
</evidence>
<reference evidence="1 2" key="1">
    <citation type="submission" date="2021-03" db="EMBL/GenBank/DDBJ databases">
        <title>Sequencing the genomes of 1000 actinobacteria strains.</title>
        <authorList>
            <person name="Klenk H.-P."/>
        </authorList>
    </citation>
    <scope>NUCLEOTIDE SEQUENCE [LARGE SCALE GENOMIC DNA]</scope>
    <source>
        <strain evidence="1 2">DSM 46670</strain>
    </source>
</reference>
<name>A0ABS4U3J1_9PSEU</name>
<evidence type="ECO:0000313" key="2">
    <source>
        <dbReference type="Proteomes" id="UP001519332"/>
    </source>
</evidence>
<organism evidence="1 2">
    <name type="scientific">Kibdelosporangium banguiense</name>
    <dbReference type="NCBI Taxonomy" id="1365924"/>
    <lineage>
        <taxon>Bacteria</taxon>
        <taxon>Bacillati</taxon>
        <taxon>Actinomycetota</taxon>
        <taxon>Actinomycetes</taxon>
        <taxon>Pseudonocardiales</taxon>
        <taxon>Pseudonocardiaceae</taxon>
        <taxon>Kibdelosporangium</taxon>
    </lineage>
</organism>
<comment type="caution">
    <text evidence="1">The sequence shown here is derived from an EMBL/GenBank/DDBJ whole genome shotgun (WGS) entry which is preliminary data.</text>
</comment>
<protein>
    <submittedName>
        <fullName evidence="1">Uncharacterized protein</fullName>
    </submittedName>
</protein>
<keyword evidence="2" id="KW-1185">Reference proteome</keyword>
<sequence length="124" mass="12407">MARTAVPLSKWVGNGNLADPAGTAINAGVGNGHSIAAAPSDRMVLRVTNTHGSAHPVVVKAGTYPPAIAAGQGDLTVSVAATTGVQWIGPLESGRFMQADGSILVDIEAAHAGTITAFELPKAV</sequence>
<dbReference type="RefSeq" id="WP_209647850.1">
    <property type="nucleotide sequence ID" value="NZ_JAGINW010000001.1"/>
</dbReference>
<dbReference type="Proteomes" id="UP001519332">
    <property type="component" value="Unassembled WGS sequence"/>
</dbReference>
<proteinExistence type="predicted"/>
<gene>
    <name evidence="1" type="ORF">JOF56_011618</name>
</gene>
<dbReference type="EMBL" id="JAGINW010000001">
    <property type="protein sequence ID" value="MBP2331233.1"/>
    <property type="molecule type" value="Genomic_DNA"/>
</dbReference>
<accession>A0ABS4U3J1</accession>